<evidence type="ECO:0000256" key="2">
    <source>
        <dbReference type="SAM" id="Phobius"/>
    </source>
</evidence>
<proteinExistence type="predicted"/>
<dbReference type="AlphaFoldDB" id="A0AA37GED5"/>
<evidence type="ECO:0000256" key="1">
    <source>
        <dbReference type="SAM" id="MobiDB-lite"/>
    </source>
</evidence>
<name>A0AA37GED5_9PEZI</name>
<feature type="region of interest" description="Disordered" evidence="1">
    <location>
        <begin position="77"/>
        <end position="97"/>
    </location>
</feature>
<comment type="caution">
    <text evidence="3">The sequence shown here is derived from an EMBL/GenBank/DDBJ whole genome shotgun (WGS) entry which is preliminary data.</text>
</comment>
<accession>A0AA37GED5</accession>
<dbReference type="SUPFAM" id="SSF82866">
    <property type="entry name" value="Multidrug efflux transporter AcrB transmembrane domain"/>
    <property type="match status" value="1"/>
</dbReference>
<reference evidence="3 4" key="1">
    <citation type="submission" date="2021-07" db="EMBL/GenBank/DDBJ databases">
        <title>Genome data of Colletotrichum spaethianum.</title>
        <authorList>
            <person name="Utami Y.D."/>
            <person name="Hiruma K."/>
        </authorList>
    </citation>
    <scope>NUCLEOTIDE SEQUENCE [LARGE SCALE GENOMIC DNA]</scope>
    <source>
        <strain evidence="3 4">MAFF 242679</strain>
    </source>
</reference>
<feature type="transmembrane region" description="Helical" evidence="2">
    <location>
        <begin position="139"/>
        <end position="160"/>
    </location>
</feature>
<evidence type="ECO:0000313" key="4">
    <source>
        <dbReference type="Proteomes" id="UP001055172"/>
    </source>
</evidence>
<feature type="transmembrane region" description="Helical" evidence="2">
    <location>
        <begin position="172"/>
        <end position="192"/>
    </location>
</feature>
<gene>
    <name evidence="3" type="ORF">ColLi_01948</name>
</gene>
<keyword evidence="4" id="KW-1185">Reference proteome</keyword>
<dbReference type="EMBL" id="BPPX01000003">
    <property type="protein sequence ID" value="GJC79110.1"/>
    <property type="molecule type" value="Genomic_DNA"/>
</dbReference>
<sequence>MESQHHMGIRELNVSNWHSHNALTDTFNHAVPAIKTSAESFQRFGKPFGSFFRVLLCVESASKAPKVTTTVTAIGSSPTGAAHNSHRPAAPSPLATSHTLDPLDDIPPLSLEVLSTREDKAEALHLVADSIAQQRQQAAYALVFHPVPLAGLTLALGLAYQYSYGRQRDIGMAFTLLSGVIMSYLLAIRWVTSGYLPLAEQMSWSFIRPHPDASPAEEDLVLGTRFGSEIIGALILHLEPASPSAATTFSSKRRNKAGSFRGGKGIIRAWTTKLRYRGKGVGTDMLDEAARIIRERCGKDAEVGFALEHANSQMVLPEFFNGTFRKRERWAAKTLDGVLAEREMTKKKR</sequence>
<evidence type="ECO:0000313" key="3">
    <source>
        <dbReference type="EMBL" id="GJC79110.1"/>
    </source>
</evidence>
<organism evidence="3 4">
    <name type="scientific">Colletotrichum liriopes</name>
    <dbReference type="NCBI Taxonomy" id="708192"/>
    <lineage>
        <taxon>Eukaryota</taxon>
        <taxon>Fungi</taxon>
        <taxon>Dikarya</taxon>
        <taxon>Ascomycota</taxon>
        <taxon>Pezizomycotina</taxon>
        <taxon>Sordariomycetes</taxon>
        <taxon>Hypocreomycetidae</taxon>
        <taxon>Glomerellales</taxon>
        <taxon>Glomerellaceae</taxon>
        <taxon>Colletotrichum</taxon>
        <taxon>Colletotrichum spaethianum species complex</taxon>
    </lineage>
</organism>
<keyword evidence="2" id="KW-1133">Transmembrane helix</keyword>
<dbReference type="Proteomes" id="UP001055172">
    <property type="component" value="Unassembled WGS sequence"/>
</dbReference>
<protein>
    <recommendedName>
        <fullName evidence="5">Acetyltransferase</fullName>
    </recommendedName>
</protein>
<evidence type="ECO:0008006" key="5">
    <source>
        <dbReference type="Google" id="ProtNLM"/>
    </source>
</evidence>
<keyword evidence="2" id="KW-0812">Transmembrane</keyword>
<keyword evidence="2" id="KW-0472">Membrane</keyword>